<dbReference type="InterPro" id="IPR001647">
    <property type="entry name" value="HTH_TetR"/>
</dbReference>
<dbReference type="SUPFAM" id="SSF46689">
    <property type="entry name" value="Homeodomain-like"/>
    <property type="match status" value="1"/>
</dbReference>
<dbReference type="PROSITE" id="PS50977">
    <property type="entry name" value="HTH_TETR_2"/>
    <property type="match status" value="1"/>
</dbReference>
<reference evidence="4 5" key="1">
    <citation type="submission" date="2024-02" db="EMBL/GenBank/DDBJ databases">
        <title>Lysinimicrobium sediminis NBRC 112286.</title>
        <authorList>
            <person name="Ichikawa N."/>
            <person name="Katano-Makiyama Y."/>
            <person name="Hidaka K."/>
        </authorList>
    </citation>
    <scope>NUCLEOTIDE SEQUENCE [LARGE SCALE GENOMIC DNA]</scope>
    <source>
        <strain evidence="4 5">NBRC 112286</strain>
    </source>
</reference>
<dbReference type="SUPFAM" id="SSF48498">
    <property type="entry name" value="Tetracyclin repressor-like, C-terminal domain"/>
    <property type="match status" value="1"/>
</dbReference>
<evidence type="ECO:0000313" key="5">
    <source>
        <dbReference type="Proteomes" id="UP001426770"/>
    </source>
</evidence>
<keyword evidence="5" id="KW-1185">Reference proteome</keyword>
<dbReference type="Proteomes" id="UP001426770">
    <property type="component" value="Unassembled WGS sequence"/>
</dbReference>
<dbReference type="InterPro" id="IPR036271">
    <property type="entry name" value="Tet_transcr_reg_TetR-rel_C_sf"/>
</dbReference>
<dbReference type="InterPro" id="IPR050109">
    <property type="entry name" value="HTH-type_TetR-like_transc_reg"/>
</dbReference>
<organism evidence="4 5">
    <name type="scientific">Demequina sediminis</name>
    <dbReference type="NCBI Taxonomy" id="1930058"/>
    <lineage>
        <taxon>Bacteria</taxon>
        <taxon>Bacillati</taxon>
        <taxon>Actinomycetota</taxon>
        <taxon>Actinomycetes</taxon>
        <taxon>Micrococcales</taxon>
        <taxon>Demequinaceae</taxon>
        <taxon>Demequina</taxon>
    </lineage>
</organism>
<name>A0ABP9WG18_9MICO</name>
<evidence type="ECO:0000256" key="1">
    <source>
        <dbReference type="ARBA" id="ARBA00023125"/>
    </source>
</evidence>
<dbReference type="InterPro" id="IPR045823">
    <property type="entry name" value="TetR_C_32"/>
</dbReference>
<protein>
    <submittedName>
        <fullName evidence="4">HTH-type transcriptional regulator Rv0472c</fullName>
    </submittedName>
</protein>
<keyword evidence="1 2" id="KW-0238">DNA-binding</keyword>
<evidence type="ECO:0000313" key="4">
    <source>
        <dbReference type="EMBL" id="GAA5517948.1"/>
    </source>
</evidence>
<dbReference type="Gene3D" id="1.10.357.10">
    <property type="entry name" value="Tetracycline Repressor, domain 2"/>
    <property type="match status" value="1"/>
</dbReference>
<dbReference type="Pfam" id="PF00440">
    <property type="entry name" value="TetR_N"/>
    <property type="match status" value="1"/>
</dbReference>
<comment type="caution">
    <text evidence="4">The sequence shown here is derived from an EMBL/GenBank/DDBJ whole genome shotgun (WGS) entry which is preliminary data.</text>
</comment>
<feature type="domain" description="HTH tetR-type" evidence="3">
    <location>
        <begin position="15"/>
        <end position="74"/>
    </location>
</feature>
<proteinExistence type="predicted"/>
<dbReference type="EMBL" id="BAABRR010000001">
    <property type="protein sequence ID" value="GAA5517948.1"/>
    <property type="molecule type" value="Genomic_DNA"/>
</dbReference>
<gene>
    <name evidence="4" type="ORF">Lsed01_00365</name>
</gene>
<dbReference type="PANTHER" id="PTHR30055">
    <property type="entry name" value="HTH-TYPE TRANSCRIPTIONAL REGULATOR RUTR"/>
    <property type="match status" value="1"/>
</dbReference>
<evidence type="ECO:0000256" key="2">
    <source>
        <dbReference type="PROSITE-ProRule" id="PRU00335"/>
    </source>
</evidence>
<accession>A0ABP9WG18</accession>
<evidence type="ECO:0000259" key="3">
    <source>
        <dbReference type="PROSITE" id="PS50977"/>
    </source>
</evidence>
<feature type="DNA-binding region" description="H-T-H motif" evidence="2">
    <location>
        <begin position="37"/>
        <end position="56"/>
    </location>
</feature>
<dbReference type="Pfam" id="PF19344">
    <property type="entry name" value="TetR_C_32"/>
    <property type="match status" value="1"/>
</dbReference>
<dbReference type="PANTHER" id="PTHR30055:SF226">
    <property type="entry name" value="HTH-TYPE TRANSCRIPTIONAL REGULATOR PKSA"/>
    <property type="match status" value="1"/>
</dbReference>
<dbReference type="RefSeq" id="WP_286216017.1">
    <property type="nucleotide sequence ID" value="NZ_AP027736.1"/>
</dbReference>
<sequence length="210" mass="22423">MTTDGRDTRWAQHRADRRRELVSEALRAIRVHGPGVGMDEIAARAGTSKTVIYRHFGDRAGLYAAVVESVHDYIHEGLRVALELSDPADLGRMAGDLADAYLGLVEKDPHIYRFVMAAPVVGPTGVPDPAGHLPAVVGRHVSEAIAGHLERAGLDPASAPIWGHGLVGFVRAAADQWMAADPRPPRADVVAHITALFTPGFAGAFTPHDT</sequence>
<dbReference type="InterPro" id="IPR009057">
    <property type="entry name" value="Homeodomain-like_sf"/>
</dbReference>